<dbReference type="AlphaFoldDB" id="E0NLT9"/>
<sequence length="221" mass="25862">MKIADLKSIHIFEGIDDKILEKICKLDIDKAHLMPGDMVVCEGEEVDSLIVIKSGLLKQAKYLEDGSEKTVAYYYENEVYPLHLLYTEIKFWPYDIYAEFESEIFYIPWDELKEIIASEKSLVNNVLLFTANCTCHTKIILNATRYKKVQERIAYWLTMKKYISYCKIPVTQKMLSDTLRVTRPSLNQELKKLESLGVIKIETNNIEVIDEEYLKEIIEDI</sequence>
<dbReference type="SUPFAM" id="SSF46785">
    <property type="entry name" value="Winged helix' DNA-binding domain"/>
    <property type="match status" value="1"/>
</dbReference>
<dbReference type="InterPro" id="IPR036390">
    <property type="entry name" value="WH_DNA-bd_sf"/>
</dbReference>
<dbReference type="InterPro" id="IPR012318">
    <property type="entry name" value="HTH_CRP"/>
</dbReference>
<dbReference type="RefSeq" id="WP_008901983.1">
    <property type="nucleotide sequence ID" value="NZ_GL397071.1"/>
</dbReference>
<dbReference type="CDD" id="cd00038">
    <property type="entry name" value="CAP_ED"/>
    <property type="match status" value="1"/>
</dbReference>
<evidence type="ECO:0000256" key="2">
    <source>
        <dbReference type="ARBA" id="ARBA00023125"/>
    </source>
</evidence>
<evidence type="ECO:0000313" key="5">
    <source>
        <dbReference type="EMBL" id="EFM25280.1"/>
    </source>
</evidence>
<dbReference type="eggNOG" id="COG0664">
    <property type="taxonomic scope" value="Bacteria"/>
</dbReference>
<dbReference type="OrthoDB" id="9774616at2"/>
<dbReference type="GO" id="GO:0006355">
    <property type="term" value="P:regulation of DNA-templated transcription"/>
    <property type="evidence" value="ECO:0007669"/>
    <property type="project" value="InterPro"/>
</dbReference>
<dbReference type="InterPro" id="IPR018490">
    <property type="entry name" value="cNMP-bd_dom_sf"/>
</dbReference>
<protein>
    <submittedName>
        <fullName evidence="5">Cyclic nucleotide-binding domain protein</fullName>
    </submittedName>
</protein>
<gene>
    <name evidence="5" type="ORF">HMPREF9225_1169</name>
</gene>
<proteinExistence type="predicted"/>
<evidence type="ECO:0000259" key="4">
    <source>
        <dbReference type="PROSITE" id="PS50042"/>
    </source>
</evidence>
<dbReference type="Gene3D" id="2.60.120.10">
    <property type="entry name" value="Jelly Rolls"/>
    <property type="match status" value="1"/>
</dbReference>
<keyword evidence="2" id="KW-0238">DNA-binding</keyword>
<dbReference type="Pfam" id="PF00027">
    <property type="entry name" value="cNMP_binding"/>
    <property type="match status" value="1"/>
</dbReference>
<dbReference type="InterPro" id="IPR014710">
    <property type="entry name" value="RmlC-like_jellyroll"/>
</dbReference>
<dbReference type="SUPFAM" id="SSF51206">
    <property type="entry name" value="cAMP-binding domain-like"/>
    <property type="match status" value="1"/>
</dbReference>
<dbReference type="STRING" id="862517.HMPREF9225_1169"/>
<dbReference type="Pfam" id="PF13545">
    <property type="entry name" value="HTH_Crp_2"/>
    <property type="match status" value="1"/>
</dbReference>
<name>E0NLT9_9FIRM</name>
<dbReference type="Proteomes" id="UP000003280">
    <property type="component" value="Unassembled WGS sequence"/>
</dbReference>
<keyword evidence="1" id="KW-0805">Transcription regulation</keyword>
<evidence type="ECO:0000256" key="3">
    <source>
        <dbReference type="ARBA" id="ARBA00023163"/>
    </source>
</evidence>
<evidence type="ECO:0000313" key="6">
    <source>
        <dbReference type="Proteomes" id="UP000003280"/>
    </source>
</evidence>
<dbReference type="HOGENOM" id="CLU_075053_4_1_9"/>
<reference evidence="5 6" key="1">
    <citation type="submission" date="2010-07" db="EMBL/GenBank/DDBJ databases">
        <authorList>
            <person name="Muzny D."/>
            <person name="Qin X."/>
            <person name="Deng J."/>
            <person name="Jiang H."/>
            <person name="Liu Y."/>
            <person name="Qu J."/>
            <person name="Song X.-Z."/>
            <person name="Zhang L."/>
            <person name="Thornton R."/>
            <person name="Coyle M."/>
            <person name="Francisco L."/>
            <person name="Jackson L."/>
            <person name="Javaid M."/>
            <person name="Korchina V."/>
            <person name="Kovar C."/>
            <person name="Mata R."/>
            <person name="Mathew T."/>
            <person name="Ngo R."/>
            <person name="Nguyen L."/>
            <person name="Nguyen N."/>
            <person name="Okwuonu G."/>
            <person name="Ongeri F."/>
            <person name="Pham C."/>
            <person name="Simmons D."/>
            <person name="Wilczek-Boney K."/>
            <person name="Hale W."/>
            <person name="Jakkamsetti A."/>
            <person name="Pham P."/>
            <person name="Ruth R."/>
            <person name="San Lucas F."/>
            <person name="Warren J."/>
            <person name="Zhang J."/>
            <person name="Zhao Z."/>
            <person name="Zhou C."/>
            <person name="Zhu D."/>
            <person name="Lee S."/>
            <person name="Bess C."/>
            <person name="Blankenburg K."/>
            <person name="Forbes L."/>
            <person name="Fu Q."/>
            <person name="Gubbala S."/>
            <person name="Hirani K."/>
            <person name="Jayaseelan J.C."/>
            <person name="Lara F."/>
            <person name="Munidasa M."/>
            <person name="Palculict T."/>
            <person name="Patil S."/>
            <person name="Pu L.-L."/>
            <person name="Saada N."/>
            <person name="Tang L."/>
            <person name="Weissenberger G."/>
            <person name="Zhu Y."/>
            <person name="Hemphill L."/>
            <person name="Shang Y."/>
            <person name="Youmans B."/>
            <person name="Ayvaz T."/>
            <person name="Ross M."/>
            <person name="Santibanez J."/>
            <person name="Aqrawi P."/>
            <person name="Gross S."/>
            <person name="Joshi V."/>
            <person name="Fowler G."/>
            <person name="Nazareth L."/>
            <person name="Reid J."/>
            <person name="Worley K."/>
            <person name="Petrosino J."/>
            <person name="Highlander S."/>
            <person name="Gibbs R."/>
        </authorList>
    </citation>
    <scope>NUCLEOTIDE SEQUENCE [LARGE SCALE GENOMIC DNA]</scope>
    <source>
        <strain evidence="5 6">ATCC BAA-1640</strain>
    </source>
</reference>
<accession>E0NLT9</accession>
<evidence type="ECO:0000256" key="1">
    <source>
        <dbReference type="ARBA" id="ARBA00023015"/>
    </source>
</evidence>
<keyword evidence="6" id="KW-1185">Reference proteome</keyword>
<dbReference type="PROSITE" id="PS50042">
    <property type="entry name" value="CNMP_BINDING_3"/>
    <property type="match status" value="1"/>
</dbReference>
<feature type="domain" description="Cyclic nucleotide-binding" evidence="4">
    <location>
        <begin position="11"/>
        <end position="116"/>
    </location>
</feature>
<organism evidence="5 6">
    <name type="scientific">Peptoniphilus duerdenii ATCC BAA-1640</name>
    <dbReference type="NCBI Taxonomy" id="862517"/>
    <lineage>
        <taxon>Bacteria</taxon>
        <taxon>Bacillati</taxon>
        <taxon>Bacillota</taxon>
        <taxon>Tissierellia</taxon>
        <taxon>Tissierellales</taxon>
        <taxon>Peptoniphilaceae</taxon>
        <taxon>Peptoniphilus</taxon>
    </lineage>
</organism>
<comment type="caution">
    <text evidence="5">The sequence shown here is derived from an EMBL/GenBank/DDBJ whole genome shotgun (WGS) entry which is preliminary data.</text>
</comment>
<dbReference type="EMBL" id="AEEH01000043">
    <property type="protein sequence ID" value="EFM25280.1"/>
    <property type="molecule type" value="Genomic_DNA"/>
</dbReference>
<dbReference type="GO" id="GO:0003677">
    <property type="term" value="F:DNA binding"/>
    <property type="evidence" value="ECO:0007669"/>
    <property type="project" value="UniProtKB-KW"/>
</dbReference>
<keyword evidence="3" id="KW-0804">Transcription</keyword>
<dbReference type="InterPro" id="IPR000595">
    <property type="entry name" value="cNMP-bd_dom"/>
</dbReference>